<evidence type="ECO:0000256" key="1">
    <source>
        <dbReference type="ARBA" id="ARBA00004370"/>
    </source>
</evidence>
<keyword evidence="8" id="KW-1185">Reference proteome</keyword>
<keyword evidence="5 6" id="KW-0472">Membrane</keyword>
<evidence type="ECO:0000256" key="6">
    <source>
        <dbReference type="SAM" id="Phobius"/>
    </source>
</evidence>
<evidence type="ECO:0000256" key="5">
    <source>
        <dbReference type="ARBA" id="ARBA00023136"/>
    </source>
</evidence>
<feature type="transmembrane region" description="Helical" evidence="6">
    <location>
        <begin position="31"/>
        <end position="57"/>
    </location>
</feature>
<sequence>MPTVTDVFLFLISLILPPLAVLIMDGCRWMFVLNIILCIFGWFPGIVHALILCIGGWHSDSALIEHRRY</sequence>
<dbReference type="Proteomes" id="UP000241769">
    <property type="component" value="Unassembled WGS sequence"/>
</dbReference>
<evidence type="ECO:0008006" key="9">
    <source>
        <dbReference type="Google" id="ProtNLM"/>
    </source>
</evidence>
<dbReference type="OrthoDB" id="2802411at2759"/>
<name>A0A2P6N2X8_9EUKA</name>
<protein>
    <recommendedName>
        <fullName evidence="9">Plasma membrane proteolipid 3</fullName>
    </recommendedName>
</protein>
<dbReference type="InterPro" id="IPR000612">
    <property type="entry name" value="PMP3"/>
</dbReference>
<accession>A0A2P6N2X8</accession>
<evidence type="ECO:0000256" key="3">
    <source>
        <dbReference type="ARBA" id="ARBA00022692"/>
    </source>
</evidence>
<dbReference type="PROSITE" id="PS01309">
    <property type="entry name" value="UPF0057"/>
    <property type="match status" value="1"/>
</dbReference>
<keyword evidence="3 6" id="KW-0812">Transmembrane</keyword>
<feature type="transmembrane region" description="Helical" evidence="6">
    <location>
        <begin position="6"/>
        <end position="24"/>
    </location>
</feature>
<comment type="caution">
    <text evidence="7">The sequence shown here is derived from an EMBL/GenBank/DDBJ whole genome shotgun (WGS) entry which is preliminary data.</text>
</comment>
<reference evidence="7 8" key="1">
    <citation type="journal article" date="2018" name="Genome Biol. Evol.">
        <title>Multiple Roots of Fruiting Body Formation in Amoebozoa.</title>
        <authorList>
            <person name="Hillmann F."/>
            <person name="Forbes G."/>
            <person name="Novohradska S."/>
            <person name="Ferling I."/>
            <person name="Riege K."/>
            <person name="Groth M."/>
            <person name="Westermann M."/>
            <person name="Marz M."/>
            <person name="Spaller T."/>
            <person name="Winckler T."/>
            <person name="Schaap P."/>
            <person name="Glockner G."/>
        </authorList>
    </citation>
    <scope>NUCLEOTIDE SEQUENCE [LARGE SCALE GENOMIC DNA]</scope>
    <source>
        <strain evidence="7 8">Jena</strain>
    </source>
</reference>
<dbReference type="GO" id="GO:0016020">
    <property type="term" value="C:membrane"/>
    <property type="evidence" value="ECO:0007669"/>
    <property type="project" value="UniProtKB-SubCell"/>
</dbReference>
<comment type="subcellular location">
    <subcellularLocation>
        <location evidence="1">Membrane</location>
    </subcellularLocation>
</comment>
<evidence type="ECO:0000256" key="4">
    <source>
        <dbReference type="ARBA" id="ARBA00022989"/>
    </source>
</evidence>
<gene>
    <name evidence="7" type="ORF">PROFUN_13835</name>
</gene>
<keyword evidence="4 6" id="KW-1133">Transmembrane helix</keyword>
<dbReference type="EMBL" id="MDYQ01000231">
    <property type="protein sequence ID" value="PRP78301.1"/>
    <property type="molecule type" value="Genomic_DNA"/>
</dbReference>
<dbReference type="Pfam" id="PF01679">
    <property type="entry name" value="Pmp3"/>
    <property type="match status" value="1"/>
</dbReference>
<comment type="similarity">
    <text evidence="2">Belongs to the UPF0057 (PMP3) family.</text>
</comment>
<dbReference type="InParanoid" id="A0A2P6N2X8"/>
<evidence type="ECO:0000256" key="2">
    <source>
        <dbReference type="ARBA" id="ARBA00009530"/>
    </source>
</evidence>
<dbReference type="PANTHER" id="PTHR21659:SF42">
    <property type="entry name" value="UPF0057 MEMBRANE PROTEIN ZK632.10-RELATED"/>
    <property type="match status" value="1"/>
</dbReference>
<dbReference type="AlphaFoldDB" id="A0A2P6N2X8"/>
<evidence type="ECO:0000313" key="7">
    <source>
        <dbReference type="EMBL" id="PRP78301.1"/>
    </source>
</evidence>
<proteinExistence type="inferred from homology"/>
<dbReference type="PANTHER" id="PTHR21659">
    <property type="entry name" value="HYDROPHOBIC PROTEIN RCI2 LOW TEMPERATURE AND SALT RESPONSIVE PROTEIN LTI6 -RELATED"/>
    <property type="match status" value="1"/>
</dbReference>
<organism evidence="7 8">
    <name type="scientific">Planoprotostelium fungivorum</name>
    <dbReference type="NCBI Taxonomy" id="1890364"/>
    <lineage>
        <taxon>Eukaryota</taxon>
        <taxon>Amoebozoa</taxon>
        <taxon>Evosea</taxon>
        <taxon>Variosea</taxon>
        <taxon>Cavosteliida</taxon>
        <taxon>Cavosteliaceae</taxon>
        <taxon>Planoprotostelium</taxon>
    </lineage>
</organism>
<evidence type="ECO:0000313" key="8">
    <source>
        <dbReference type="Proteomes" id="UP000241769"/>
    </source>
</evidence>